<dbReference type="SMART" id="SM00320">
    <property type="entry name" value="WD40"/>
    <property type="match status" value="6"/>
</dbReference>
<protein>
    <submittedName>
        <fullName evidence="9">WD40 repeat-like protein</fullName>
    </submittedName>
</protein>
<dbReference type="PROSITE" id="PS50082">
    <property type="entry name" value="WD_REPEATS_2"/>
    <property type="match status" value="4"/>
</dbReference>
<dbReference type="InterPro" id="IPR012972">
    <property type="entry name" value="NLE"/>
</dbReference>
<dbReference type="Gene3D" id="2.130.10.10">
    <property type="entry name" value="YVTN repeat-like/Quinoprotein amine dehydrogenase"/>
    <property type="match status" value="1"/>
</dbReference>
<evidence type="ECO:0000259" key="8">
    <source>
        <dbReference type="Pfam" id="PF08154"/>
    </source>
</evidence>
<comment type="caution">
    <text evidence="9">The sequence shown here is derived from an EMBL/GenBank/DDBJ whole genome shotgun (WGS) entry which is preliminary data.</text>
</comment>
<dbReference type="OrthoDB" id="10251381at2759"/>
<evidence type="ECO:0000256" key="4">
    <source>
        <dbReference type="ARBA" id="ARBA00022574"/>
    </source>
</evidence>
<keyword evidence="6" id="KW-0539">Nucleus</keyword>
<dbReference type="InterPro" id="IPR015943">
    <property type="entry name" value="WD40/YVTN_repeat-like_dom_sf"/>
</dbReference>
<reference evidence="9 10" key="1">
    <citation type="submission" date="2016-07" db="EMBL/GenBank/DDBJ databases">
        <title>Pervasive Adenine N6-methylation of Active Genes in Fungi.</title>
        <authorList>
            <consortium name="DOE Joint Genome Institute"/>
            <person name="Mondo S.J."/>
            <person name="Dannebaum R.O."/>
            <person name="Kuo R.C."/>
            <person name="Labutti K."/>
            <person name="Haridas S."/>
            <person name="Kuo A."/>
            <person name="Salamov A."/>
            <person name="Ahrendt S.R."/>
            <person name="Lipzen A."/>
            <person name="Sullivan W."/>
            <person name="Andreopoulos W.B."/>
            <person name="Clum A."/>
            <person name="Lindquist E."/>
            <person name="Daum C."/>
            <person name="Ramamoorthy G.K."/>
            <person name="Gryganskyi A."/>
            <person name="Culley D."/>
            <person name="Magnuson J.K."/>
            <person name="James T.Y."/>
            <person name="O'Malley M.A."/>
            <person name="Stajich J.E."/>
            <person name="Spatafora J.W."/>
            <person name="Visel A."/>
            <person name="Grigoriev I.V."/>
        </authorList>
    </citation>
    <scope>NUCLEOTIDE SEQUENCE [LARGE SCALE GENOMIC DNA]</scope>
    <source>
        <strain evidence="9 10">JEL800</strain>
    </source>
</reference>
<gene>
    <name evidence="9" type="ORF">BCR33DRAFT_651082</name>
</gene>
<evidence type="ECO:0000313" key="10">
    <source>
        <dbReference type="Proteomes" id="UP000193642"/>
    </source>
</evidence>
<dbReference type="Pfam" id="PF00400">
    <property type="entry name" value="WD40"/>
    <property type="match status" value="6"/>
</dbReference>
<keyword evidence="5" id="KW-0677">Repeat</keyword>
<evidence type="ECO:0000256" key="3">
    <source>
        <dbReference type="ARBA" id="ARBA00022552"/>
    </source>
</evidence>
<dbReference type="GO" id="GO:0006364">
    <property type="term" value="P:rRNA processing"/>
    <property type="evidence" value="ECO:0007669"/>
    <property type="project" value="UniProtKB-KW"/>
</dbReference>
<evidence type="ECO:0000256" key="6">
    <source>
        <dbReference type="ARBA" id="ARBA00023242"/>
    </source>
</evidence>
<organism evidence="9 10">
    <name type="scientific">Rhizoclosmatium globosum</name>
    <dbReference type="NCBI Taxonomy" id="329046"/>
    <lineage>
        <taxon>Eukaryota</taxon>
        <taxon>Fungi</taxon>
        <taxon>Fungi incertae sedis</taxon>
        <taxon>Chytridiomycota</taxon>
        <taxon>Chytridiomycota incertae sedis</taxon>
        <taxon>Chytridiomycetes</taxon>
        <taxon>Chytridiales</taxon>
        <taxon>Chytriomycetaceae</taxon>
        <taxon>Rhizoclosmatium</taxon>
    </lineage>
</organism>
<feature type="domain" description="NLE" evidence="8">
    <location>
        <begin position="2"/>
        <end position="67"/>
    </location>
</feature>
<keyword evidence="3" id="KW-0698">rRNA processing</keyword>
<name>A0A1Y2D0P7_9FUNG</name>
<feature type="repeat" description="WD" evidence="7">
    <location>
        <begin position="254"/>
        <end position="298"/>
    </location>
</feature>
<dbReference type="InterPro" id="IPR019775">
    <property type="entry name" value="WD40_repeat_CS"/>
</dbReference>
<dbReference type="GO" id="GO:0110136">
    <property type="term" value="P:protein-RNA complex remodeling"/>
    <property type="evidence" value="ECO:0007669"/>
    <property type="project" value="EnsemblFungi"/>
</dbReference>
<feature type="non-terminal residue" evidence="9">
    <location>
        <position position="1"/>
    </location>
</feature>
<dbReference type="Proteomes" id="UP000193642">
    <property type="component" value="Unassembled WGS sequence"/>
</dbReference>
<dbReference type="PROSITE" id="PS50294">
    <property type="entry name" value="WD_REPEATS_REGION"/>
    <property type="match status" value="4"/>
</dbReference>
<dbReference type="STRING" id="329046.A0A1Y2D0P7"/>
<dbReference type="GO" id="GO:0051276">
    <property type="term" value="P:chromosome organization"/>
    <property type="evidence" value="ECO:0007669"/>
    <property type="project" value="EnsemblFungi"/>
</dbReference>
<dbReference type="InterPro" id="IPR036322">
    <property type="entry name" value="WD40_repeat_dom_sf"/>
</dbReference>
<evidence type="ECO:0000256" key="5">
    <source>
        <dbReference type="ARBA" id="ARBA00022737"/>
    </source>
</evidence>
<dbReference type="HAMAP" id="MF_03029">
    <property type="entry name" value="WDR12"/>
    <property type="match status" value="1"/>
</dbReference>
<dbReference type="InterPro" id="IPR028599">
    <property type="entry name" value="WDR12/Ytm1"/>
</dbReference>
<dbReference type="PANTHER" id="PTHR19855">
    <property type="entry name" value="WD40 REPEAT PROTEIN 12, 37"/>
    <property type="match status" value="1"/>
</dbReference>
<dbReference type="PANTHER" id="PTHR19855:SF11">
    <property type="entry name" value="RIBOSOME BIOGENESIS PROTEIN WDR12"/>
    <property type="match status" value="1"/>
</dbReference>
<dbReference type="GO" id="GO:0042273">
    <property type="term" value="P:ribosomal large subunit biogenesis"/>
    <property type="evidence" value="ECO:0007669"/>
    <property type="project" value="EnsemblFungi"/>
</dbReference>
<accession>A0A1Y2D0P7</accession>
<feature type="repeat" description="WD" evidence="7">
    <location>
        <begin position="184"/>
        <end position="225"/>
    </location>
</feature>
<dbReference type="CDD" id="cd00200">
    <property type="entry name" value="WD40"/>
    <property type="match status" value="1"/>
</dbReference>
<evidence type="ECO:0000313" key="9">
    <source>
        <dbReference type="EMBL" id="ORY52704.1"/>
    </source>
</evidence>
<sequence>QVQIRLSTRQSKYQIGTDESVLLMVPTHLKRFNLSEIVNHLLNNDKKVPFDFIIGGKFLRTSLGQYLEKQNVSSENTVDVEYVLSSMPPKPTSAMDHEDWVSGIAGPALTGTIATSCYDGNVRLWSQTGSCVGVLKKHERSVKAVAWVSGNNKSSRLVSGGEDQTIVAWDYDAKKNTTKVAYECIGHKGSVDGLSVNGARTHIASASFDGSVKIWTTSTTDDTVTQSTSIADGTGKRKRGEDSTTLVKSSVASLEAHVGAVSSVCFSKNQGEVHTLFSGGFDHSVRIWDVETGKNSYSMSCEKVVLGLDHSTHSGLIATGHTDNLIRLWDPRDQKGLVVKQKLTSHKNWVPSVSWSPTSSYTLASGSYDSSIKVWDIRSTTPLHTL</sequence>
<dbReference type="InterPro" id="IPR020472">
    <property type="entry name" value="WD40_PAC1"/>
</dbReference>
<feature type="repeat" description="WD" evidence="7">
    <location>
        <begin position="343"/>
        <end position="385"/>
    </location>
</feature>
<dbReference type="Pfam" id="PF08154">
    <property type="entry name" value="NLE"/>
    <property type="match status" value="1"/>
</dbReference>
<feature type="non-terminal residue" evidence="9">
    <location>
        <position position="386"/>
    </location>
</feature>
<evidence type="ECO:0000256" key="1">
    <source>
        <dbReference type="ARBA" id="ARBA00004604"/>
    </source>
</evidence>
<comment type="subcellular location">
    <subcellularLocation>
        <location evidence="1">Nucleus</location>
        <location evidence="1">Nucleolus</location>
    </subcellularLocation>
</comment>
<dbReference type="AlphaFoldDB" id="A0A1Y2D0P7"/>
<evidence type="ECO:0000256" key="7">
    <source>
        <dbReference type="PROSITE-ProRule" id="PRU00221"/>
    </source>
</evidence>
<keyword evidence="2" id="KW-0690">Ribosome biogenesis</keyword>
<feature type="repeat" description="WD" evidence="7">
    <location>
        <begin position="135"/>
        <end position="179"/>
    </location>
</feature>
<dbReference type="SUPFAM" id="SSF50978">
    <property type="entry name" value="WD40 repeat-like"/>
    <property type="match status" value="1"/>
</dbReference>
<dbReference type="PROSITE" id="PS00678">
    <property type="entry name" value="WD_REPEATS_1"/>
    <property type="match status" value="2"/>
</dbReference>
<keyword evidence="10" id="KW-1185">Reference proteome</keyword>
<dbReference type="GO" id="GO:0070545">
    <property type="term" value="C:PeBoW complex"/>
    <property type="evidence" value="ECO:0007669"/>
    <property type="project" value="EnsemblFungi"/>
</dbReference>
<keyword evidence="4 7" id="KW-0853">WD repeat</keyword>
<evidence type="ECO:0000256" key="2">
    <source>
        <dbReference type="ARBA" id="ARBA00022517"/>
    </source>
</evidence>
<dbReference type="InterPro" id="IPR001680">
    <property type="entry name" value="WD40_rpt"/>
</dbReference>
<proteinExistence type="inferred from homology"/>
<dbReference type="PRINTS" id="PR00320">
    <property type="entry name" value="GPROTEINBRPT"/>
</dbReference>
<dbReference type="GO" id="GO:0030687">
    <property type="term" value="C:preribosome, large subunit precursor"/>
    <property type="evidence" value="ECO:0007669"/>
    <property type="project" value="EnsemblFungi"/>
</dbReference>
<dbReference type="EMBL" id="MCGO01000003">
    <property type="protein sequence ID" value="ORY52704.1"/>
    <property type="molecule type" value="Genomic_DNA"/>
</dbReference>